<dbReference type="Proteomes" id="UP000290545">
    <property type="component" value="Unassembled WGS sequence"/>
</dbReference>
<evidence type="ECO:0000259" key="2">
    <source>
        <dbReference type="Pfam" id="PF01266"/>
    </source>
</evidence>
<dbReference type="SUPFAM" id="SSF54373">
    <property type="entry name" value="FAD-linked reductases, C-terminal domain"/>
    <property type="match status" value="1"/>
</dbReference>
<dbReference type="Pfam" id="PF01266">
    <property type="entry name" value="DAO"/>
    <property type="match status" value="1"/>
</dbReference>
<evidence type="ECO:0000313" key="4">
    <source>
        <dbReference type="Proteomes" id="UP000290545"/>
    </source>
</evidence>
<proteinExistence type="predicted"/>
<dbReference type="Gene3D" id="3.30.9.10">
    <property type="entry name" value="D-Amino Acid Oxidase, subunit A, domain 2"/>
    <property type="match status" value="1"/>
</dbReference>
<dbReference type="InterPro" id="IPR006076">
    <property type="entry name" value="FAD-dep_OxRdtase"/>
</dbReference>
<keyword evidence="4" id="KW-1185">Reference proteome</keyword>
<feature type="domain" description="FAD dependent oxidoreductase" evidence="2">
    <location>
        <begin position="3"/>
        <end position="395"/>
    </location>
</feature>
<dbReference type="InterPro" id="IPR036188">
    <property type="entry name" value="FAD/NAD-bd_sf"/>
</dbReference>
<dbReference type="AlphaFoldDB" id="A0A4Q1D9U7"/>
<sequence length="414" mass="45158">MKAIIIGGGIIGLSSAWFLKASGWDVTIIDKDDFSDNCSYGNAGYVCPSHFVPMAAPGIIQQGLKWMLNARSPFYVKPRLDSGLINWGLKFMKSATAAHVEKSAVPLRDIALLSKSLYDSWAADPEFSFAYESKGLLEMFQLPENEAHAHHTVKAAAELGLDAAVLSAAEVSAMEPQTKLNIRGAIHFRCDAHLHPGKLMRQLNERLRAANVQFIKNEEVTGFEKLGSSIKTVVTKNNRYQADLVVLAAGSWSRGVASHLQVKIPMVGGRGYSVTLEDAAYQLNYPAILTEGRVAITPLDDNKIRFGGTMEITSLSAPPNMNRVKGILESVKRFLPDFDIPFPQEKDVWYGYRPCSADGLPYIGRLNSARNCIVATGHSMLGLSLGPATGKLVSEIANEAPVSMNITAFTPERF</sequence>
<evidence type="ECO:0000256" key="1">
    <source>
        <dbReference type="ARBA" id="ARBA00023002"/>
    </source>
</evidence>
<dbReference type="PANTHER" id="PTHR13847:SF289">
    <property type="entry name" value="GLYCINE OXIDASE"/>
    <property type="match status" value="1"/>
</dbReference>
<dbReference type="Gene3D" id="3.50.50.60">
    <property type="entry name" value="FAD/NAD(P)-binding domain"/>
    <property type="match status" value="2"/>
</dbReference>
<dbReference type="RefSeq" id="WP_129001055.1">
    <property type="nucleotide sequence ID" value="NZ_SDHZ01000001.1"/>
</dbReference>
<reference evidence="3 4" key="1">
    <citation type="submission" date="2019-01" db="EMBL/GenBank/DDBJ databases">
        <title>Filimonas sp. strain TTM-71.</title>
        <authorList>
            <person name="Chen W.-M."/>
        </authorList>
    </citation>
    <scope>NUCLEOTIDE SEQUENCE [LARGE SCALE GENOMIC DNA]</scope>
    <source>
        <strain evidence="3 4">TTM-71</strain>
    </source>
</reference>
<gene>
    <name evidence="3" type="ORF">ESB13_00305</name>
</gene>
<accession>A0A4Q1D9U7</accession>
<dbReference type="GO" id="GO:0016491">
    <property type="term" value="F:oxidoreductase activity"/>
    <property type="evidence" value="ECO:0007669"/>
    <property type="project" value="UniProtKB-KW"/>
</dbReference>
<organism evidence="3 4">
    <name type="scientific">Filimonas effusa</name>
    <dbReference type="NCBI Taxonomy" id="2508721"/>
    <lineage>
        <taxon>Bacteria</taxon>
        <taxon>Pseudomonadati</taxon>
        <taxon>Bacteroidota</taxon>
        <taxon>Chitinophagia</taxon>
        <taxon>Chitinophagales</taxon>
        <taxon>Chitinophagaceae</taxon>
        <taxon>Filimonas</taxon>
    </lineage>
</organism>
<dbReference type="GO" id="GO:0005737">
    <property type="term" value="C:cytoplasm"/>
    <property type="evidence" value="ECO:0007669"/>
    <property type="project" value="TreeGrafter"/>
</dbReference>
<evidence type="ECO:0000313" key="3">
    <source>
        <dbReference type="EMBL" id="RXK85303.1"/>
    </source>
</evidence>
<keyword evidence="1" id="KW-0560">Oxidoreductase</keyword>
<dbReference type="SUPFAM" id="SSF51905">
    <property type="entry name" value="FAD/NAD(P)-binding domain"/>
    <property type="match status" value="1"/>
</dbReference>
<dbReference type="EMBL" id="SDHZ01000001">
    <property type="protein sequence ID" value="RXK85303.1"/>
    <property type="molecule type" value="Genomic_DNA"/>
</dbReference>
<dbReference type="PANTHER" id="PTHR13847">
    <property type="entry name" value="SARCOSINE DEHYDROGENASE-RELATED"/>
    <property type="match status" value="1"/>
</dbReference>
<protein>
    <submittedName>
        <fullName evidence="3">FAD-dependent oxidoreductase</fullName>
    </submittedName>
</protein>
<name>A0A4Q1D9U7_9BACT</name>
<dbReference type="OrthoDB" id="9794226at2"/>
<comment type="caution">
    <text evidence="3">The sequence shown here is derived from an EMBL/GenBank/DDBJ whole genome shotgun (WGS) entry which is preliminary data.</text>
</comment>